<evidence type="ECO:0000313" key="16">
    <source>
        <dbReference type="Proteomes" id="UP000309488"/>
    </source>
</evidence>
<dbReference type="AlphaFoldDB" id="A0A4U1CTC7"/>
<evidence type="ECO:0000256" key="8">
    <source>
        <dbReference type="ARBA" id="ARBA00023170"/>
    </source>
</evidence>
<evidence type="ECO:0000256" key="2">
    <source>
        <dbReference type="ARBA" id="ARBA00022448"/>
    </source>
</evidence>
<proteinExistence type="inferred from homology"/>
<dbReference type="GO" id="GO:0015344">
    <property type="term" value="F:siderophore uptake transmembrane transporter activity"/>
    <property type="evidence" value="ECO:0007669"/>
    <property type="project" value="TreeGrafter"/>
</dbReference>
<dbReference type="Proteomes" id="UP000309488">
    <property type="component" value="Unassembled WGS sequence"/>
</dbReference>
<keyword evidence="8" id="KW-0675">Receptor</keyword>
<dbReference type="PROSITE" id="PS52016">
    <property type="entry name" value="TONB_DEPENDENT_REC_3"/>
    <property type="match status" value="1"/>
</dbReference>
<evidence type="ECO:0000256" key="12">
    <source>
        <dbReference type="SAM" id="SignalP"/>
    </source>
</evidence>
<dbReference type="Pfam" id="PF00593">
    <property type="entry name" value="TonB_dep_Rec_b-barrel"/>
    <property type="match status" value="1"/>
</dbReference>
<evidence type="ECO:0000256" key="7">
    <source>
        <dbReference type="ARBA" id="ARBA00023136"/>
    </source>
</evidence>
<dbReference type="InterPro" id="IPR008969">
    <property type="entry name" value="CarboxyPept-like_regulatory"/>
</dbReference>
<dbReference type="InterPro" id="IPR036942">
    <property type="entry name" value="Beta-barrel_TonB_sf"/>
</dbReference>
<protein>
    <submittedName>
        <fullName evidence="15">SusC/RagA family TonB-linked outer membrane protein</fullName>
    </submittedName>
</protein>
<comment type="subcellular location">
    <subcellularLocation>
        <location evidence="1 10">Cell outer membrane</location>
        <topology evidence="1 10">Multi-pass membrane protein</topology>
    </subcellularLocation>
</comment>
<evidence type="ECO:0000256" key="3">
    <source>
        <dbReference type="ARBA" id="ARBA00022452"/>
    </source>
</evidence>
<dbReference type="Pfam" id="PF07715">
    <property type="entry name" value="Plug"/>
    <property type="match status" value="1"/>
</dbReference>
<evidence type="ECO:0000256" key="9">
    <source>
        <dbReference type="ARBA" id="ARBA00023237"/>
    </source>
</evidence>
<keyword evidence="3 10" id="KW-1134">Transmembrane beta strand</keyword>
<evidence type="ECO:0000313" key="15">
    <source>
        <dbReference type="EMBL" id="TKC12431.1"/>
    </source>
</evidence>
<dbReference type="RefSeq" id="WP_136838468.1">
    <property type="nucleotide sequence ID" value="NZ_SWBR01000001.1"/>
</dbReference>
<dbReference type="Gene3D" id="2.60.40.1120">
    <property type="entry name" value="Carboxypeptidase-like, regulatory domain"/>
    <property type="match status" value="1"/>
</dbReference>
<gene>
    <name evidence="15" type="ORF">FA048_02100</name>
</gene>
<dbReference type="SUPFAM" id="SSF56935">
    <property type="entry name" value="Porins"/>
    <property type="match status" value="1"/>
</dbReference>
<dbReference type="Gene3D" id="2.40.170.20">
    <property type="entry name" value="TonB-dependent receptor, beta-barrel domain"/>
    <property type="match status" value="1"/>
</dbReference>
<dbReference type="InterPro" id="IPR039426">
    <property type="entry name" value="TonB-dep_rcpt-like"/>
</dbReference>
<evidence type="ECO:0000256" key="1">
    <source>
        <dbReference type="ARBA" id="ARBA00004571"/>
    </source>
</evidence>
<dbReference type="InterPro" id="IPR023996">
    <property type="entry name" value="TonB-dep_OMP_SusC/RagA"/>
</dbReference>
<keyword evidence="2 10" id="KW-0813">Transport</keyword>
<comment type="similarity">
    <text evidence="10 11">Belongs to the TonB-dependent receptor family.</text>
</comment>
<keyword evidence="9 10" id="KW-0998">Cell outer membrane</keyword>
<dbReference type="InterPro" id="IPR037066">
    <property type="entry name" value="Plug_dom_sf"/>
</dbReference>
<keyword evidence="6 11" id="KW-0798">TonB box</keyword>
<evidence type="ECO:0000256" key="5">
    <source>
        <dbReference type="ARBA" id="ARBA00022729"/>
    </source>
</evidence>
<comment type="caution">
    <text evidence="15">The sequence shown here is derived from an EMBL/GenBank/DDBJ whole genome shotgun (WGS) entry which is preliminary data.</text>
</comment>
<feature type="chain" id="PRO_5020533389" evidence="12">
    <location>
        <begin position="32"/>
        <end position="1028"/>
    </location>
</feature>
<evidence type="ECO:0000259" key="14">
    <source>
        <dbReference type="Pfam" id="PF07715"/>
    </source>
</evidence>
<dbReference type="GO" id="GO:0009279">
    <property type="term" value="C:cell outer membrane"/>
    <property type="evidence" value="ECO:0007669"/>
    <property type="project" value="UniProtKB-SubCell"/>
</dbReference>
<keyword evidence="7 10" id="KW-0472">Membrane</keyword>
<sequence>MMRFYTLRCSKLLLLFLTPIFLLLLFSSASAQTNRYIINGKVIEETTMSPIPGAGIKVQGTNFAVAANNDGTYSLIANLAPGNYQLSVTYIGYKTITKQITLGSNNNVTVDFSLSQDAMGLDEVIVTGTSQGTTRKQLGNYITSVKGDDLNKAPSGNVLSSMQGKVAGAQISQNSGDPAGGMSVKLRGISSANSSTEPLYIIDGVIVNNSTSRVTNTSTNYDGGNFVGAIGQNRMVDINPADIERVEVLNGASAAAIYGSRANAGVIQIFTKKGVAGRTQVSFNTNFMISELRKKIEVNQSPVKFGGSVDAFTQDVIQTTGTPPALLTNTTPVTRYDYQDYIFRTGYGTDNNLSISGGSENTKVYSSFGYFSNQGIIKNTNFRKYNFRTNLDQKINNWASLSAGLNYIKSAANEKPDGNSFFSPMNSVTILGNFHDIFRRDASGNLMAVGERGRVNPVSVIEDIKQRQEVDRIIANSTLKLSPIKNLTVDLTLGVDNSSQNGTTYIPPYTYNVNPDFFGGGTTINATQNGYASAGSNKVFMFNNEINATYQAKISDLLTSVTQVGYSYQYEKGQYGLLQGRGLAPKITTVNGASTPLPSVDIRTELSISGAYIQQNFKYKDHLFVTGALRMDESSVFGKDNRNQVYVKASLSYVLSSVDYWKKTNLSSWWDTFKLRGAYGQSGNLTGIGPYDRINGYNGQAFLGYTSLFSSFQLANENVKPERQDELEVGTDLGFMKNRLTLSVNYYNKKVKDLLLAQVIAPTEGYTSFLNNIGSLKNTGIEVVLGGTPIKTDNFAWTASAIFNRNRNEAYNIGAMRLLSTNPGAPVAIIDGEPLGVFYGTYFARNTDGSLVTNASGIPQQARDGAGNPLRKVLGDPNPDYNWSLVNDFNYKKFGLRIQLDGVQGGDVWNADWRTRQGVGGGKVAEQEQMGLLPRGYVAGVYAIEEWRIDDGSFVKLREVSLSYNIGKVKSISNLTVVLSGRNLISWDNYKGYDPELNSAGQSTILRNIDFGSVPIPRTFSLGLQVKF</sequence>
<dbReference type="Gene3D" id="2.170.130.10">
    <property type="entry name" value="TonB-dependent receptor, plug domain"/>
    <property type="match status" value="1"/>
</dbReference>
<dbReference type="EMBL" id="SWBR01000001">
    <property type="protein sequence ID" value="TKC12431.1"/>
    <property type="molecule type" value="Genomic_DNA"/>
</dbReference>
<name>A0A4U1CTC7_9SPHI</name>
<dbReference type="OrthoDB" id="9768177at2"/>
<dbReference type="InterPro" id="IPR000531">
    <property type="entry name" value="Beta-barrel_TonB"/>
</dbReference>
<evidence type="ECO:0000256" key="10">
    <source>
        <dbReference type="PROSITE-ProRule" id="PRU01360"/>
    </source>
</evidence>
<evidence type="ECO:0000256" key="6">
    <source>
        <dbReference type="ARBA" id="ARBA00023077"/>
    </source>
</evidence>
<dbReference type="InterPro" id="IPR012910">
    <property type="entry name" value="Plug_dom"/>
</dbReference>
<feature type="signal peptide" evidence="12">
    <location>
        <begin position="1"/>
        <end position="31"/>
    </location>
</feature>
<evidence type="ECO:0000256" key="11">
    <source>
        <dbReference type="RuleBase" id="RU003357"/>
    </source>
</evidence>
<evidence type="ECO:0000259" key="13">
    <source>
        <dbReference type="Pfam" id="PF00593"/>
    </source>
</evidence>
<dbReference type="NCBIfam" id="TIGR04056">
    <property type="entry name" value="OMP_RagA_SusC"/>
    <property type="match status" value="1"/>
</dbReference>
<evidence type="ECO:0000256" key="4">
    <source>
        <dbReference type="ARBA" id="ARBA00022692"/>
    </source>
</evidence>
<dbReference type="PANTHER" id="PTHR30069:SF29">
    <property type="entry name" value="HEMOGLOBIN AND HEMOGLOBIN-HAPTOGLOBIN-BINDING PROTEIN 1-RELATED"/>
    <property type="match status" value="1"/>
</dbReference>
<keyword evidence="16" id="KW-1185">Reference proteome</keyword>
<accession>A0A4U1CTC7</accession>
<dbReference type="SUPFAM" id="SSF49464">
    <property type="entry name" value="Carboxypeptidase regulatory domain-like"/>
    <property type="match status" value="1"/>
</dbReference>
<reference evidence="15 16" key="1">
    <citation type="submission" date="2019-04" db="EMBL/GenBank/DDBJ databases">
        <title>Pedobacter sp. RP-3-22 sp. nov., isolated from Arctic soil.</title>
        <authorList>
            <person name="Dahal R.H."/>
            <person name="Kim D.-U."/>
        </authorList>
    </citation>
    <scope>NUCLEOTIDE SEQUENCE [LARGE SCALE GENOMIC DNA]</scope>
    <source>
        <strain evidence="15 16">RP-3-22</strain>
    </source>
</reference>
<dbReference type="GO" id="GO:0044718">
    <property type="term" value="P:siderophore transmembrane transport"/>
    <property type="evidence" value="ECO:0007669"/>
    <property type="project" value="TreeGrafter"/>
</dbReference>
<dbReference type="PANTHER" id="PTHR30069">
    <property type="entry name" value="TONB-DEPENDENT OUTER MEMBRANE RECEPTOR"/>
    <property type="match status" value="1"/>
</dbReference>
<feature type="domain" description="TonB-dependent receptor plug" evidence="14">
    <location>
        <begin position="140"/>
        <end position="266"/>
    </location>
</feature>
<keyword evidence="5 12" id="KW-0732">Signal</keyword>
<dbReference type="Pfam" id="PF13715">
    <property type="entry name" value="CarbopepD_reg_2"/>
    <property type="match status" value="1"/>
</dbReference>
<keyword evidence="4 10" id="KW-0812">Transmembrane</keyword>
<feature type="domain" description="TonB-dependent receptor-like beta-barrel" evidence="13">
    <location>
        <begin position="493"/>
        <end position="984"/>
    </location>
</feature>
<organism evidence="15 16">
    <name type="scientific">Pedobacter polaris</name>
    <dbReference type="NCBI Taxonomy" id="2571273"/>
    <lineage>
        <taxon>Bacteria</taxon>
        <taxon>Pseudomonadati</taxon>
        <taxon>Bacteroidota</taxon>
        <taxon>Sphingobacteriia</taxon>
        <taxon>Sphingobacteriales</taxon>
        <taxon>Sphingobacteriaceae</taxon>
        <taxon>Pedobacter</taxon>
    </lineage>
</organism>